<dbReference type="UniPathway" id="UPA00071"/>
<dbReference type="SUPFAM" id="SSF53448">
    <property type="entry name" value="Nucleotide-diphospho-sugar transferases"/>
    <property type="match status" value="1"/>
</dbReference>
<feature type="binding site" evidence="5">
    <location>
        <position position="174"/>
    </location>
    <ligand>
        <name>phosphoenolpyruvate</name>
        <dbReference type="ChEBI" id="CHEBI:58702"/>
    </ligand>
</feature>
<comment type="caution">
    <text evidence="7">The sequence shown here is derived from an EMBL/GenBank/DDBJ whole genome shotgun (WGS) entry which is preliminary data.</text>
</comment>
<dbReference type="PANTHER" id="PTHR40392:SF1">
    <property type="entry name" value="2-PHOSPHO-L-LACTATE GUANYLYLTRANSFERASE"/>
    <property type="match status" value="1"/>
</dbReference>
<comment type="function">
    <text evidence="5">Guanylyltransferase that catalyzes the activation of phosphoenolpyruvate (PEP) as enolpyruvoyl-2-diphospho-5'-guanosine, via the condensation of PEP with GTP. It is involved in the biosynthesis of coenzyme F420, a hydride carrier cofactor.</text>
</comment>
<keyword evidence="3 5" id="KW-0547">Nucleotide-binding</keyword>
<keyword evidence="4 5" id="KW-0342">GTP-binding</keyword>
<feature type="binding site" evidence="5">
    <location>
        <position position="193"/>
    </location>
    <ligand>
        <name>phosphoenolpyruvate</name>
        <dbReference type="ChEBI" id="CHEBI:58702"/>
    </ligand>
</feature>
<dbReference type="AlphaFoldDB" id="A0A839S3I6"/>
<keyword evidence="1 5" id="KW-0808">Transferase</keyword>
<feature type="binding site" evidence="5">
    <location>
        <position position="190"/>
    </location>
    <ligand>
        <name>phosphoenolpyruvate</name>
        <dbReference type="ChEBI" id="CHEBI:58702"/>
    </ligand>
</feature>
<evidence type="ECO:0000313" key="7">
    <source>
        <dbReference type="EMBL" id="MBB3052315.1"/>
    </source>
</evidence>
<protein>
    <recommendedName>
        <fullName evidence="5">Phosphoenolpyruvate guanylyltransferase</fullName>
        <shortName evidence="5">PEP guanylyltransferase</shortName>
        <ecNumber evidence="5">2.7.7.105</ecNumber>
    </recommendedName>
</protein>
<comment type="catalytic activity">
    <reaction evidence="5">
        <text>phosphoenolpyruvate + GTP + H(+) = enolpyruvoyl-2-diphospho-5'-guanosine + diphosphate</text>
        <dbReference type="Rhea" id="RHEA:30519"/>
        <dbReference type="ChEBI" id="CHEBI:15378"/>
        <dbReference type="ChEBI" id="CHEBI:33019"/>
        <dbReference type="ChEBI" id="CHEBI:37565"/>
        <dbReference type="ChEBI" id="CHEBI:58702"/>
        <dbReference type="ChEBI" id="CHEBI:143701"/>
        <dbReference type="EC" id="2.7.7.105"/>
    </reaction>
</comment>
<evidence type="ECO:0000256" key="6">
    <source>
        <dbReference type="SAM" id="MobiDB-lite"/>
    </source>
</evidence>
<dbReference type="HAMAP" id="MF_02114">
    <property type="entry name" value="CofC"/>
    <property type="match status" value="1"/>
</dbReference>
<reference evidence="7 8" key="1">
    <citation type="submission" date="2020-08" db="EMBL/GenBank/DDBJ databases">
        <title>Genomic Encyclopedia of Type Strains, Phase III (KMG-III): the genomes of soil and plant-associated and newly described type strains.</title>
        <authorList>
            <person name="Whitman W."/>
        </authorList>
    </citation>
    <scope>NUCLEOTIDE SEQUENCE [LARGE SCALE GENOMIC DNA]</scope>
    <source>
        <strain evidence="7 8">CECT 8577</strain>
    </source>
</reference>
<keyword evidence="8" id="KW-1185">Reference proteome</keyword>
<dbReference type="InterPro" id="IPR002835">
    <property type="entry name" value="CofC"/>
</dbReference>
<evidence type="ECO:0000256" key="1">
    <source>
        <dbReference type="ARBA" id="ARBA00022679"/>
    </source>
</evidence>
<feature type="region of interest" description="Disordered" evidence="6">
    <location>
        <begin position="231"/>
        <end position="253"/>
    </location>
</feature>
<comment type="similarity">
    <text evidence="5">Belongs to the CofC family.</text>
</comment>
<dbReference type="GO" id="GO:0052645">
    <property type="term" value="P:F420-0 metabolic process"/>
    <property type="evidence" value="ECO:0007669"/>
    <property type="project" value="UniProtKB-UniRule"/>
</dbReference>
<dbReference type="GO" id="GO:0043814">
    <property type="term" value="F:phospholactate guanylyltransferase activity"/>
    <property type="evidence" value="ECO:0007669"/>
    <property type="project" value="InterPro"/>
</dbReference>
<evidence type="ECO:0000256" key="5">
    <source>
        <dbReference type="HAMAP-Rule" id="MF_02114"/>
    </source>
</evidence>
<keyword evidence="2 5" id="KW-0548">Nucleotidyltransferase</keyword>
<name>A0A839S3I6_9PSEU</name>
<gene>
    <name evidence="5" type="primary">fbiD</name>
    <name evidence="7" type="ORF">FHS23_003349</name>
</gene>
<dbReference type="Proteomes" id="UP000550714">
    <property type="component" value="Unassembled WGS sequence"/>
</dbReference>
<evidence type="ECO:0000256" key="2">
    <source>
        <dbReference type="ARBA" id="ARBA00022695"/>
    </source>
</evidence>
<accession>A0A839S3I6</accession>
<evidence type="ECO:0000256" key="3">
    <source>
        <dbReference type="ARBA" id="ARBA00022741"/>
    </source>
</evidence>
<comment type="pathway">
    <text evidence="5">Cofactor biosynthesis; coenzyme F420 biosynthesis.</text>
</comment>
<dbReference type="InterPro" id="IPR029044">
    <property type="entry name" value="Nucleotide-diphossugar_trans"/>
</dbReference>
<organism evidence="7 8">
    <name type="scientific">Prauserella isguenensis</name>
    <dbReference type="NCBI Taxonomy" id="1470180"/>
    <lineage>
        <taxon>Bacteria</taxon>
        <taxon>Bacillati</taxon>
        <taxon>Actinomycetota</taxon>
        <taxon>Actinomycetes</taxon>
        <taxon>Pseudonocardiales</taxon>
        <taxon>Pseudonocardiaceae</taxon>
        <taxon>Prauserella</taxon>
    </lineage>
</organism>
<dbReference type="PANTHER" id="PTHR40392">
    <property type="entry name" value="2-PHOSPHO-L-LACTATE GUANYLYLTRANSFERASE"/>
    <property type="match status" value="1"/>
</dbReference>
<dbReference type="EMBL" id="JACHWU010000004">
    <property type="protein sequence ID" value="MBB3052315.1"/>
    <property type="molecule type" value="Genomic_DNA"/>
</dbReference>
<dbReference type="GO" id="GO:0005525">
    <property type="term" value="F:GTP binding"/>
    <property type="evidence" value="ECO:0007669"/>
    <property type="project" value="UniProtKB-KW"/>
</dbReference>
<proteinExistence type="inferred from homology"/>
<evidence type="ECO:0000256" key="4">
    <source>
        <dbReference type="ARBA" id="ARBA00023134"/>
    </source>
</evidence>
<dbReference type="Gene3D" id="3.90.550.10">
    <property type="entry name" value="Spore Coat Polysaccharide Biosynthesis Protein SpsA, Chain A"/>
    <property type="match status" value="1"/>
</dbReference>
<evidence type="ECO:0000313" key="8">
    <source>
        <dbReference type="Proteomes" id="UP000550714"/>
    </source>
</evidence>
<dbReference type="EC" id="2.7.7.105" evidence="5"/>
<dbReference type="RefSeq" id="WP_183656344.1">
    <property type="nucleotide sequence ID" value="NZ_JACHWU010000004.1"/>
</dbReference>
<sequence>MTVTLLVPMKPPHVGKSRLRGALAPAVSAGSPDFAGLRSPGTHPSLVLALARDTVSAALDTPGVDRVVVVTSDVDALVALAELGADVVDDRGAPDLNTALRTAERLIRADVTAGAAGTSGAGGAAGAASPGDACGVVGALQADLPALRTGDLAAALAEADGRRAYTADRHGTGTTLLLSAPGEPLAPAFGPGSAQAHAHSGAMAVTAAAPSLRSDVDTPSDLRHARTLGLGPSTTELLGRSGAVPAAAYRPEG</sequence>